<accession>A0A9X5I7T7</accession>
<evidence type="ECO:0000259" key="2">
    <source>
        <dbReference type="Pfam" id="PF02698"/>
    </source>
</evidence>
<dbReference type="PROSITE" id="PS51257">
    <property type="entry name" value="PROKAR_LIPOPROTEIN"/>
    <property type="match status" value="1"/>
</dbReference>
<dbReference type="Gene3D" id="3.40.50.620">
    <property type="entry name" value="HUPs"/>
    <property type="match status" value="1"/>
</dbReference>
<dbReference type="Proteomes" id="UP000031532">
    <property type="component" value="Unassembled WGS sequence"/>
</dbReference>
<dbReference type="InterPro" id="IPR014729">
    <property type="entry name" value="Rossmann-like_a/b/a_fold"/>
</dbReference>
<dbReference type="GO" id="GO:0043164">
    <property type="term" value="P:Gram-negative-bacterium-type cell wall biogenesis"/>
    <property type="evidence" value="ECO:0007669"/>
    <property type="project" value="TreeGrafter"/>
</dbReference>
<reference evidence="3 4" key="1">
    <citation type="journal article" date="2015" name="Genome Announc.">
        <title>Draft Genome Sequence of the Terrestrial Cyanobacterium Scytonema millei VB511283, Isolated from Eastern India.</title>
        <authorList>
            <person name="Sen D."/>
            <person name="Chandrababunaidu M.M."/>
            <person name="Singh D."/>
            <person name="Sanghi N."/>
            <person name="Ghorai A."/>
            <person name="Mishra G.P."/>
            <person name="Madduluri M."/>
            <person name="Adhikary S.P."/>
            <person name="Tripathy S."/>
        </authorList>
    </citation>
    <scope>NUCLEOTIDE SEQUENCE [LARGE SCALE GENOMIC DNA]</scope>
    <source>
        <strain evidence="3 4">VB511283</strain>
    </source>
</reference>
<dbReference type="RefSeq" id="WP_039713587.1">
    <property type="nucleotide sequence ID" value="NZ_JTJC03000017.1"/>
</dbReference>
<evidence type="ECO:0000313" key="3">
    <source>
        <dbReference type="EMBL" id="NHC38326.1"/>
    </source>
</evidence>
<keyword evidence="1" id="KW-0812">Transmembrane</keyword>
<dbReference type="PANTHER" id="PTHR30336">
    <property type="entry name" value="INNER MEMBRANE PROTEIN, PROBABLE PERMEASE"/>
    <property type="match status" value="1"/>
</dbReference>
<comment type="caution">
    <text evidence="3">The sequence shown here is derived from an EMBL/GenBank/DDBJ whole genome shotgun (WGS) entry which is preliminary data.</text>
</comment>
<gene>
    <name evidence="3" type="ORF">QH73_0027515</name>
</gene>
<feature type="transmembrane region" description="Helical" evidence="1">
    <location>
        <begin position="39"/>
        <end position="59"/>
    </location>
</feature>
<dbReference type="Pfam" id="PF02698">
    <property type="entry name" value="DUF218"/>
    <property type="match status" value="1"/>
</dbReference>
<dbReference type="CDD" id="cd06259">
    <property type="entry name" value="YdcF-like"/>
    <property type="match status" value="1"/>
</dbReference>
<sequence length="265" mass="29080">MFLFLSKLLPLFLYPLGIACVLLVVGLVLLLWGKKTRGAAIAIALALIILLVGGNSWAARSFARSLEWQNLPLNPVPTAEAIVVLGGVTRTSTPPRPTVEVTEGGDRLLYAAYLYQQNKAPVIILSGGRIEWYGNDSAEATDMSALLKNMGVPESAIVKEPKSRNTYENAVNVRQILTQQGIRQILLVTSAMHMPRSLSIFKRLGITAIPAPTDFQVSTQEFQELASSPEAKLLSLLPDASSLFLFTQTLKEYIGIVIYWLRGWL</sequence>
<keyword evidence="1" id="KW-0472">Membrane</keyword>
<protein>
    <submittedName>
        <fullName evidence="3">YdcF family protein</fullName>
    </submittedName>
</protein>
<dbReference type="EMBL" id="JTJC03000017">
    <property type="protein sequence ID" value="NHC38326.1"/>
    <property type="molecule type" value="Genomic_DNA"/>
</dbReference>
<dbReference type="OrthoDB" id="9782395at2"/>
<organism evidence="3 4">
    <name type="scientific">Scytonema millei VB511283</name>
    <dbReference type="NCBI Taxonomy" id="1245923"/>
    <lineage>
        <taxon>Bacteria</taxon>
        <taxon>Bacillati</taxon>
        <taxon>Cyanobacteriota</taxon>
        <taxon>Cyanophyceae</taxon>
        <taxon>Nostocales</taxon>
        <taxon>Scytonemataceae</taxon>
        <taxon>Scytonema</taxon>
    </lineage>
</organism>
<dbReference type="InterPro" id="IPR051599">
    <property type="entry name" value="Cell_Envelope_Assoc"/>
</dbReference>
<feature type="transmembrane region" description="Helical" evidence="1">
    <location>
        <begin position="12"/>
        <end position="32"/>
    </location>
</feature>
<dbReference type="AlphaFoldDB" id="A0A9X5I7T7"/>
<name>A0A9X5I7T7_9CYAN</name>
<dbReference type="PANTHER" id="PTHR30336:SF4">
    <property type="entry name" value="ENVELOPE BIOGENESIS FACTOR ELYC"/>
    <property type="match status" value="1"/>
</dbReference>
<dbReference type="GO" id="GO:0000270">
    <property type="term" value="P:peptidoglycan metabolic process"/>
    <property type="evidence" value="ECO:0007669"/>
    <property type="project" value="TreeGrafter"/>
</dbReference>
<keyword evidence="4" id="KW-1185">Reference proteome</keyword>
<evidence type="ECO:0000256" key="1">
    <source>
        <dbReference type="SAM" id="Phobius"/>
    </source>
</evidence>
<evidence type="ECO:0000313" key="4">
    <source>
        <dbReference type="Proteomes" id="UP000031532"/>
    </source>
</evidence>
<feature type="domain" description="DUF218" evidence="2">
    <location>
        <begin position="80"/>
        <end position="255"/>
    </location>
</feature>
<dbReference type="GO" id="GO:0005886">
    <property type="term" value="C:plasma membrane"/>
    <property type="evidence" value="ECO:0007669"/>
    <property type="project" value="TreeGrafter"/>
</dbReference>
<dbReference type="InterPro" id="IPR003848">
    <property type="entry name" value="DUF218"/>
</dbReference>
<proteinExistence type="predicted"/>
<keyword evidence="1" id="KW-1133">Transmembrane helix</keyword>